<dbReference type="Proteomes" id="UP001232343">
    <property type="component" value="Unassembled WGS sequence"/>
</dbReference>
<evidence type="ECO:0000256" key="4">
    <source>
        <dbReference type="ARBA" id="ARBA00022448"/>
    </source>
</evidence>
<dbReference type="CDD" id="cd17873">
    <property type="entry name" value="FlhF"/>
    <property type="match status" value="1"/>
</dbReference>
<evidence type="ECO:0000256" key="3">
    <source>
        <dbReference type="ARBA" id="ARBA00014919"/>
    </source>
</evidence>
<evidence type="ECO:0000256" key="5">
    <source>
        <dbReference type="ARBA" id="ARBA00022475"/>
    </source>
</evidence>
<dbReference type="InterPro" id="IPR003593">
    <property type="entry name" value="AAA+_ATPase"/>
</dbReference>
<comment type="caution">
    <text evidence="17">The sequence shown here is derived from an EMBL/GenBank/DDBJ whole genome shotgun (WGS) entry which is preliminary data.</text>
</comment>
<comment type="subcellular location">
    <subcellularLocation>
        <location evidence="1">Cell membrane</location>
        <topology evidence="1">Peripheral membrane protein</topology>
        <orientation evidence="1">Cytoplasmic side</orientation>
    </subcellularLocation>
</comment>
<sequence length="383" mass="43900">MNIKKVIAPTMSEAMKKVKMELGENAVILNSKVIFHGGFFGLFRKKSIEVIAALDEQPMHVQQTRKNKNRKIPNTGIKPSDLSSSNQKVGQKDTDILSEISELKSEIKAMKKSNQFYNQYPERIQKYLFKLIEEEVNEAFVLKIGEVLLEKWRNSDKKPSDLELSQWCETFLINQLSHVNFNGISYKKKFVNFVGPTGVGKTTTIAKLAAEAVLEHKKKVALITTDTYRIAAIDQLKTYAQLLNIPVEVVYEEDDFHSAVIKYEDYDIVLIDTAGRNYQEKQYIHDLQSLFGDETNIETYLVLSISMKEKDIERIIENFLELNFNQFIFTKADETRSFGIMYNLICKYKVGAAYITTGQDVPDDIIAATPKVITEYLLRDELS</sequence>
<dbReference type="SUPFAM" id="SSF52540">
    <property type="entry name" value="P-loop containing nucleoside triphosphate hydrolases"/>
    <property type="match status" value="2"/>
</dbReference>
<evidence type="ECO:0000256" key="11">
    <source>
        <dbReference type="ARBA" id="ARBA00023225"/>
    </source>
</evidence>
<keyword evidence="8" id="KW-0653">Protein transport</keyword>
<keyword evidence="7" id="KW-1005">Bacterial flagellum biogenesis</keyword>
<comment type="similarity">
    <text evidence="2">Belongs to the GTP-binding SRP family.</text>
</comment>
<evidence type="ECO:0000259" key="15">
    <source>
        <dbReference type="SMART" id="SM00382"/>
    </source>
</evidence>
<name>A0ABU0CZT1_9BACI</name>
<evidence type="ECO:0000313" key="17">
    <source>
        <dbReference type="EMBL" id="MDQ0341651.1"/>
    </source>
</evidence>
<keyword evidence="9" id="KW-0342">GTP-binding</keyword>
<protein>
    <recommendedName>
        <fullName evidence="3 13">Flagellar biosynthesis protein FlhF</fullName>
    </recommendedName>
</protein>
<evidence type="ECO:0000256" key="1">
    <source>
        <dbReference type="ARBA" id="ARBA00004413"/>
    </source>
</evidence>
<dbReference type="PANTHER" id="PTHR43134:SF3">
    <property type="entry name" value="FLAGELLAR BIOSYNTHESIS PROTEIN FLHF"/>
    <property type="match status" value="1"/>
</dbReference>
<keyword evidence="10" id="KW-0472">Membrane</keyword>
<keyword evidence="4" id="KW-0813">Transport</keyword>
<evidence type="ECO:0000256" key="10">
    <source>
        <dbReference type="ARBA" id="ARBA00023136"/>
    </source>
</evidence>
<evidence type="ECO:0000313" key="18">
    <source>
        <dbReference type="Proteomes" id="UP001232343"/>
    </source>
</evidence>
<dbReference type="InterPro" id="IPR000897">
    <property type="entry name" value="SRP54_GTPase_dom"/>
</dbReference>
<keyword evidence="5" id="KW-1003">Cell membrane</keyword>
<keyword evidence="6" id="KW-0547">Nucleotide-binding</keyword>
<evidence type="ECO:0000256" key="14">
    <source>
        <dbReference type="SAM" id="MobiDB-lite"/>
    </source>
</evidence>
<feature type="domain" description="SRP54-type proteins GTP-binding" evidence="16">
    <location>
        <begin position="188"/>
        <end position="379"/>
    </location>
</feature>
<dbReference type="PANTHER" id="PTHR43134">
    <property type="entry name" value="SIGNAL RECOGNITION PARTICLE RECEPTOR SUBUNIT ALPHA"/>
    <property type="match status" value="1"/>
</dbReference>
<gene>
    <name evidence="17" type="ORF">J2S14_000444</name>
</gene>
<dbReference type="InterPro" id="IPR027417">
    <property type="entry name" value="P-loop_NTPase"/>
</dbReference>
<evidence type="ECO:0000256" key="7">
    <source>
        <dbReference type="ARBA" id="ARBA00022795"/>
    </source>
</evidence>
<dbReference type="Gene3D" id="1.20.120.1380">
    <property type="entry name" value="Flagellar FlhF biosynthesis protein, N domain"/>
    <property type="match status" value="1"/>
</dbReference>
<evidence type="ECO:0000256" key="2">
    <source>
        <dbReference type="ARBA" id="ARBA00008531"/>
    </source>
</evidence>
<evidence type="ECO:0000256" key="6">
    <source>
        <dbReference type="ARBA" id="ARBA00022741"/>
    </source>
</evidence>
<keyword evidence="18" id="KW-1185">Reference proteome</keyword>
<dbReference type="SMART" id="SM00382">
    <property type="entry name" value="AAA"/>
    <property type="match status" value="1"/>
</dbReference>
<evidence type="ECO:0000259" key="16">
    <source>
        <dbReference type="SMART" id="SM00962"/>
    </source>
</evidence>
<dbReference type="RefSeq" id="WP_244679884.1">
    <property type="nucleotide sequence ID" value="NZ_JALIRM010000001.1"/>
</dbReference>
<reference evidence="17 18" key="1">
    <citation type="submission" date="2023-07" db="EMBL/GenBank/DDBJ databases">
        <title>Genomic Encyclopedia of Type Strains, Phase IV (KMG-IV): sequencing the most valuable type-strain genomes for metagenomic binning, comparative biology and taxonomic classification.</title>
        <authorList>
            <person name="Goeker M."/>
        </authorList>
    </citation>
    <scope>NUCLEOTIDE SEQUENCE [LARGE SCALE GENOMIC DNA]</scope>
    <source>
        <strain evidence="17 18">DSM 27848</strain>
    </source>
</reference>
<keyword evidence="11" id="KW-1006">Bacterial flagellum protein export</keyword>
<proteinExistence type="inferred from homology"/>
<evidence type="ECO:0000256" key="13">
    <source>
        <dbReference type="NCBIfam" id="TIGR03499"/>
    </source>
</evidence>
<organism evidence="17 18">
    <name type="scientific">Lederbergia wuyishanensis</name>
    <dbReference type="NCBI Taxonomy" id="1347903"/>
    <lineage>
        <taxon>Bacteria</taxon>
        <taxon>Bacillati</taxon>
        <taxon>Bacillota</taxon>
        <taxon>Bacilli</taxon>
        <taxon>Bacillales</taxon>
        <taxon>Bacillaceae</taxon>
        <taxon>Lederbergia</taxon>
    </lineage>
</organism>
<evidence type="ECO:0000256" key="9">
    <source>
        <dbReference type="ARBA" id="ARBA00023134"/>
    </source>
</evidence>
<dbReference type="NCBIfam" id="TIGR03499">
    <property type="entry name" value="FlhF"/>
    <property type="match status" value="1"/>
</dbReference>
<comment type="function">
    <text evidence="12">Necessary for flagellar biosynthesis. May be involved in translocation of the flagellum.</text>
</comment>
<dbReference type="InterPro" id="IPR047040">
    <property type="entry name" value="FlhF__GTPase_dom"/>
</dbReference>
<dbReference type="Gene3D" id="3.40.50.300">
    <property type="entry name" value="P-loop containing nucleotide triphosphate hydrolases"/>
    <property type="match status" value="1"/>
</dbReference>
<dbReference type="SMART" id="SM00962">
    <property type="entry name" value="SRP54"/>
    <property type="match status" value="1"/>
</dbReference>
<accession>A0ABU0CZT1</accession>
<evidence type="ECO:0000256" key="12">
    <source>
        <dbReference type="ARBA" id="ARBA00025337"/>
    </source>
</evidence>
<dbReference type="InterPro" id="IPR020006">
    <property type="entry name" value="FlhF"/>
</dbReference>
<keyword evidence="17" id="KW-0966">Cell projection</keyword>
<dbReference type="EMBL" id="JAUSUO010000001">
    <property type="protein sequence ID" value="MDQ0341651.1"/>
    <property type="molecule type" value="Genomic_DNA"/>
</dbReference>
<evidence type="ECO:0000256" key="8">
    <source>
        <dbReference type="ARBA" id="ARBA00022927"/>
    </source>
</evidence>
<keyword evidence="17" id="KW-0282">Flagellum</keyword>
<feature type="region of interest" description="Disordered" evidence="14">
    <location>
        <begin position="61"/>
        <end position="92"/>
    </location>
</feature>
<keyword evidence="17" id="KW-0969">Cilium</keyword>
<feature type="domain" description="AAA+ ATPase" evidence="15">
    <location>
        <begin position="187"/>
        <end position="378"/>
    </location>
</feature>
<dbReference type="Pfam" id="PF00448">
    <property type="entry name" value="SRP54"/>
    <property type="match status" value="1"/>
</dbReference>